<evidence type="ECO:0000256" key="2">
    <source>
        <dbReference type="ARBA" id="ARBA00004496"/>
    </source>
</evidence>
<dbReference type="Proteomes" id="UP000325081">
    <property type="component" value="Unassembled WGS sequence"/>
</dbReference>
<dbReference type="SMART" id="SM00185">
    <property type="entry name" value="ARM"/>
    <property type="match status" value="5"/>
</dbReference>
<accession>A0A5A7QLD4</accession>
<dbReference type="Gene3D" id="1.25.10.10">
    <property type="entry name" value="Leucine-rich Repeat Variant"/>
    <property type="match status" value="2"/>
</dbReference>
<dbReference type="GO" id="GO:0043161">
    <property type="term" value="P:proteasome-mediated ubiquitin-dependent protein catabolic process"/>
    <property type="evidence" value="ECO:0007669"/>
    <property type="project" value="TreeGrafter"/>
</dbReference>
<dbReference type="GO" id="GO:0034657">
    <property type="term" value="C:GID complex"/>
    <property type="evidence" value="ECO:0007669"/>
    <property type="project" value="TreeGrafter"/>
</dbReference>
<keyword evidence="3" id="KW-0963">Cytoplasm</keyword>
<organism evidence="6 7">
    <name type="scientific">Striga asiatica</name>
    <name type="common">Asiatic witchweed</name>
    <name type="synonym">Buchnera asiatica</name>
    <dbReference type="NCBI Taxonomy" id="4170"/>
    <lineage>
        <taxon>Eukaryota</taxon>
        <taxon>Viridiplantae</taxon>
        <taxon>Streptophyta</taxon>
        <taxon>Embryophyta</taxon>
        <taxon>Tracheophyta</taxon>
        <taxon>Spermatophyta</taxon>
        <taxon>Magnoliopsida</taxon>
        <taxon>eudicotyledons</taxon>
        <taxon>Gunneridae</taxon>
        <taxon>Pentapetalae</taxon>
        <taxon>asterids</taxon>
        <taxon>lamiids</taxon>
        <taxon>Lamiales</taxon>
        <taxon>Orobanchaceae</taxon>
        <taxon>Buchnereae</taxon>
        <taxon>Striga</taxon>
    </lineage>
</organism>
<keyword evidence="7" id="KW-1185">Reference proteome</keyword>
<protein>
    <submittedName>
        <fullName evidence="6">Armadillo repeat-containing protein</fullName>
    </submittedName>
</protein>
<evidence type="ECO:0000313" key="6">
    <source>
        <dbReference type="EMBL" id="GER46049.1"/>
    </source>
</evidence>
<dbReference type="InterPro" id="IPR016024">
    <property type="entry name" value="ARM-type_fold"/>
</dbReference>
<comment type="caution">
    <text evidence="6">The sequence shown here is derived from an EMBL/GenBank/DDBJ whole genome shotgun (WGS) entry which is preliminary data.</text>
</comment>
<name>A0A5A7QLD4_STRAF</name>
<dbReference type="InterPro" id="IPR011989">
    <property type="entry name" value="ARM-like"/>
</dbReference>
<evidence type="ECO:0000256" key="3">
    <source>
        <dbReference type="ARBA" id="ARBA00022490"/>
    </source>
</evidence>
<dbReference type="PANTHER" id="PTHR15651">
    <property type="entry name" value="ARMADILLO REPEAT-CONTAINING PROTEIN 8"/>
    <property type="match status" value="1"/>
</dbReference>
<evidence type="ECO:0000256" key="1">
    <source>
        <dbReference type="ARBA" id="ARBA00004123"/>
    </source>
</evidence>
<keyword evidence="5" id="KW-0539">Nucleus</keyword>
<dbReference type="PANTHER" id="PTHR15651:SF7">
    <property type="entry name" value="ARMADILLO REPEAT-CONTAINING PROTEIN 8"/>
    <property type="match status" value="1"/>
</dbReference>
<dbReference type="GO" id="GO:0005737">
    <property type="term" value="C:cytoplasm"/>
    <property type="evidence" value="ECO:0007669"/>
    <property type="project" value="UniProtKB-SubCell"/>
</dbReference>
<evidence type="ECO:0000256" key="4">
    <source>
        <dbReference type="ARBA" id="ARBA00022737"/>
    </source>
</evidence>
<dbReference type="AlphaFoldDB" id="A0A5A7QLD4"/>
<dbReference type="InterPro" id="IPR000225">
    <property type="entry name" value="Armadillo"/>
</dbReference>
<dbReference type="EMBL" id="BKCP01007404">
    <property type="protein sequence ID" value="GER46049.1"/>
    <property type="molecule type" value="Genomic_DNA"/>
</dbReference>
<evidence type="ECO:0000313" key="7">
    <source>
        <dbReference type="Proteomes" id="UP000325081"/>
    </source>
</evidence>
<reference evidence="7" key="1">
    <citation type="journal article" date="2019" name="Curr. Biol.">
        <title>Genome Sequence of Striga asiatica Provides Insight into the Evolution of Plant Parasitism.</title>
        <authorList>
            <person name="Yoshida S."/>
            <person name="Kim S."/>
            <person name="Wafula E.K."/>
            <person name="Tanskanen J."/>
            <person name="Kim Y.M."/>
            <person name="Honaas L."/>
            <person name="Yang Z."/>
            <person name="Spallek T."/>
            <person name="Conn C.E."/>
            <person name="Ichihashi Y."/>
            <person name="Cheong K."/>
            <person name="Cui S."/>
            <person name="Der J.P."/>
            <person name="Gundlach H."/>
            <person name="Jiao Y."/>
            <person name="Hori C."/>
            <person name="Ishida J.K."/>
            <person name="Kasahara H."/>
            <person name="Kiba T."/>
            <person name="Kim M.S."/>
            <person name="Koo N."/>
            <person name="Laohavisit A."/>
            <person name="Lee Y.H."/>
            <person name="Lumba S."/>
            <person name="McCourt P."/>
            <person name="Mortimer J.C."/>
            <person name="Mutuku J.M."/>
            <person name="Nomura T."/>
            <person name="Sasaki-Sekimoto Y."/>
            <person name="Seto Y."/>
            <person name="Wang Y."/>
            <person name="Wakatake T."/>
            <person name="Sakakibara H."/>
            <person name="Demura T."/>
            <person name="Yamaguchi S."/>
            <person name="Yoneyama K."/>
            <person name="Manabe R.I."/>
            <person name="Nelson D.C."/>
            <person name="Schulman A.H."/>
            <person name="Timko M.P."/>
            <person name="dePamphilis C.W."/>
            <person name="Choi D."/>
            <person name="Shirasu K."/>
        </authorList>
    </citation>
    <scope>NUCLEOTIDE SEQUENCE [LARGE SCALE GENOMIC DNA]</scope>
    <source>
        <strain evidence="7">cv. UVA1</strain>
    </source>
</reference>
<sequence length="675" mass="73527">MPSSIPSNHSSRPEDLIGRLNSTAAPCEAKLKALRDLKNQIIGNRTKKLAFLKLGAVPSVVAVLSSSAAAVAQVSEGGNLEYHESVLVQSAAAIGSFSCGLDAGVKAVLDAGAFPILLKLIFHRNEKVADASARALKMIYQSRLTPRYDFHQEKNIEFLLSLLNSENENVTGLGASIITHSCQTNMEQQVLSEAGVIKRLVYLLGGSLVQRDASLESLAAVIKDNPEVASRFILPENGRELNVLIDLMTDKNSRTRLLACTCLINIRNTSVSYHQDSGIKNTLILVLLELLDDPSQVGDETPFVMCNLIAEKEDMQNQAFEANVVEKLCENLKKCPLQAKRLQGVFLALADLCSGLECCRERVLHLKVLNYVTEALAHDSADVRSAACIFLKNVSRSVKVCKDQINLSAGHFMNETVTIPLVQLLNDSSSFVQIAALRAIGNVVVDFTQRKSLFMQCGGLKQLVQLSRSMESAVRVNAVLALKNLVFHVNSRCKEEILLELSTSTLTSLISDPEAPVQEQALALVRNLVDGPLNSIEYVFGEDGLLLHAIGRQLKSTSAEVLVQCMYTLCNVASGNEHHKEAVMSQLFPQAGNETETVLIKFLQSSNSQLRTATVWTIVNLTFPSSPGVCGRVSELCNTGIVPQLKNMVNDPCLDVKLQSRTAIRQLTMFGDAST</sequence>
<dbReference type="GO" id="GO:0005634">
    <property type="term" value="C:nucleus"/>
    <property type="evidence" value="ECO:0007669"/>
    <property type="project" value="UniProtKB-SubCell"/>
</dbReference>
<evidence type="ECO:0000256" key="5">
    <source>
        <dbReference type="ARBA" id="ARBA00023242"/>
    </source>
</evidence>
<dbReference type="InterPro" id="IPR038739">
    <property type="entry name" value="ARMC8/Vid28"/>
</dbReference>
<proteinExistence type="predicted"/>
<gene>
    <name evidence="6" type="ORF">STAS_23041</name>
</gene>
<dbReference type="SUPFAM" id="SSF48371">
    <property type="entry name" value="ARM repeat"/>
    <property type="match status" value="2"/>
</dbReference>
<comment type="subcellular location">
    <subcellularLocation>
        <location evidence="2">Cytoplasm</location>
    </subcellularLocation>
    <subcellularLocation>
        <location evidence="1">Nucleus</location>
    </subcellularLocation>
</comment>
<keyword evidence="4" id="KW-0677">Repeat</keyword>
<dbReference type="OrthoDB" id="5559898at2759"/>